<keyword evidence="3" id="KW-1185">Reference proteome</keyword>
<feature type="chain" id="PRO_5041284452" description="ZP domain-containing protein" evidence="1">
    <location>
        <begin position="21"/>
        <end position="138"/>
    </location>
</feature>
<dbReference type="AlphaFoldDB" id="A0AA39GWK7"/>
<name>A0AA39GWK7_9BILA</name>
<reference evidence="2" key="1">
    <citation type="submission" date="2023-06" db="EMBL/GenBank/DDBJ databases">
        <title>Genomic analysis of the entomopathogenic nematode Steinernema hermaphroditum.</title>
        <authorList>
            <person name="Schwarz E.M."/>
            <person name="Heppert J.K."/>
            <person name="Baniya A."/>
            <person name="Schwartz H.T."/>
            <person name="Tan C.-H."/>
            <person name="Antoshechkin I."/>
            <person name="Sternberg P.W."/>
            <person name="Goodrich-Blair H."/>
            <person name="Dillman A.R."/>
        </authorList>
    </citation>
    <scope>NUCLEOTIDE SEQUENCE</scope>
    <source>
        <strain evidence="2">PS9179</strain>
        <tissue evidence="2">Whole animal</tissue>
    </source>
</reference>
<organism evidence="2 3">
    <name type="scientific">Steinernema hermaphroditum</name>
    <dbReference type="NCBI Taxonomy" id="289476"/>
    <lineage>
        <taxon>Eukaryota</taxon>
        <taxon>Metazoa</taxon>
        <taxon>Ecdysozoa</taxon>
        <taxon>Nematoda</taxon>
        <taxon>Chromadorea</taxon>
        <taxon>Rhabditida</taxon>
        <taxon>Tylenchina</taxon>
        <taxon>Panagrolaimomorpha</taxon>
        <taxon>Strongyloidoidea</taxon>
        <taxon>Steinernematidae</taxon>
        <taxon>Steinernema</taxon>
    </lineage>
</organism>
<evidence type="ECO:0000313" key="3">
    <source>
        <dbReference type="Proteomes" id="UP001175271"/>
    </source>
</evidence>
<evidence type="ECO:0008006" key="4">
    <source>
        <dbReference type="Google" id="ProtNLM"/>
    </source>
</evidence>
<gene>
    <name evidence="2" type="ORF">QR680_000782</name>
</gene>
<proteinExistence type="predicted"/>
<evidence type="ECO:0000313" key="2">
    <source>
        <dbReference type="EMBL" id="KAK0394514.1"/>
    </source>
</evidence>
<protein>
    <recommendedName>
        <fullName evidence="4">ZP domain-containing protein</fullName>
    </recommendedName>
</protein>
<evidence type="ECO:0000256" key="1">
    <source>
        <dbReference type="SAM" id="SignalP"/>
    </source>
</evidence>
<feature type="signal peptide" evidence="1">
    <location>
        <begin position="1"/>
        <end position="20"/>
    </location>
</feature>
<dbReference type="EMBL" id="JAUCMV010000005">
    <property type="protein sequence ID" value="KAK0394514.1"/>
    <property type="molecule type" value="Genomic_DNA"/>
</dbReference>
<keyword evidence="1" id="KW-0732">Signal</keyword>
<accession>A0AA39GWK7</accession>
<comment type="caution">
    <text evidence="2">The sequence shown here is derived from an EMBL/GenBank/DDBJ whole genome shotgun (WGS) entry which is preliminary data.</text>
</comment>
<dbReference type="Proteomes" id="UP001175271">
    <property type="component" value="Unassembled WGS sequence"/>
</dbReference>
<sequence length="138" mass="15179">MFARLTFFVFIMLRLHSTIAIRCMADGPNGPIVATTEGSCVLQLEGIDKPGSRSFSKTDGSAYDNLFAPDALSTIHSVCTHEQINIDKLYYPNGQVHYAFICLCRTDMCNEHTQLSKFLEAQKSASAQPASTIEDGKP</sequence>